<dbReference type="STRING" id="542832.A0A3M6VAQ2"/>
<evidence type="ECO:0000313" key="1">
    <source>
        <dbReference type="EMBL" id="RMX63193.1"/>
    </source>
</evidence>
<evidence type="ECO:0000313" key="2">
    <source>
        <dbReference type="Proteomes" id="UP000282087"/>
    </source>
</evidence>
<protein>
    <submittedName>
        <fullName evidence="1">Uncharacterized protein</fullName>
    </submittedName>
</protein>
<dbReference type="Gene3D" id="3.30.190.20">
    <property type="match status" value="1"/>
</dbReference>
<sequence length="188" mass="21357">MIVDGRPTDYQPEEKGDQEVFQEIRHFLATDTLIMQIPRLADKFPTRAASNDLLTEKADQVRSTLKFQINKVMCLNVAIDHIVVNTQLAAAFLASLLKKNWQNIKVLYLKSAWDPPCRPSLDDIGSFTAGKTVAINGNELRVQSTTETRPDLFQNYNPQNDNVSVARSSCRRSSRPNRKICAWQRHSL</sequence>
<name>A0A3M6VAQ2_9STRA</name>
<accession>A0A3M6VAQ2</accession>
<dbReference type="InterPro" id="IPR023674">
    <property type="entry name" value="Ribosomal_uL1-like"/>
</dbReference>
<comment type="caution">
    <text evidence="1">The sequence shown here is derived from an EMBL/GenBank/DDBJ whole genome shotgun (WGS) entry which is preliminary data.</text>
</comment>
<organism evidence="1 2">
    <name type="scientific">Peronospora effusa</name>
    <dbReference type="NCBI Taxonomy" id="542832"/>
    <lineage>
        <taxon>Eukaryota</taxon>
        <taxon>Sar</taxon>
        <taxon>Stramenopiles</taxon>
        <taxon>Oomycota</taxon>
        <taxon>Peronosporomycetes</taxon>
        <taxon>Peronosporales</taxon>
        <taxon>Peronosporaceae</taxon>
        <taxon>Peronospora</taxon>
    </lineage>
</organism>
<dbReference type="SUPFAM" id="SSF56808">
    <property type="entry name" value="Ribosomal protein L1"/>
    <property type="match status" value="1"/>
</dbReference>
<gene>
    <name evidence="1" type="ORF">DD238_007220</name>
</gene>
<dbReference type="EMBL" id="QLLG01000437">
    <property type="protein sequence ID" value="RMX63193.1"/>
    <property type="molecule type" value="Genomic_DNA"/>
</dbReference>
<proteinExistence type="predicted"/>
<dbReference type="Proteomes" id="UP000282087">
    <property type="component" value="Unassembled WGS sequence"/>
</dbReference>
<reference evidence="1 2" key="1">
    <citation type="submission" date="2018-06" db="EMBL/GenBank/DDBJ databases">
        <title>Comparative genomics of downy mildews reveals potential adaptations to biotrophy.</title>
        <authorList>
            <person name="Fletcher K."/>
            <person name="Klosterman S.J."/>
            <person name="Derevnina L."/>
            <person name="Martin F."/>
            <person name="Koike S."/>
            <person name="Reyes Chin-Wo S."/>
            <person name="Mou B."/>
            <person name="Michelmore R."/>
        </authorList>
    </citation>
    <scope>NUCLEOTIDE SEQUENCE [LARGE SCALE GENOMIC DNA]</scope>
    <source>
        <strain evidence="1 2">R14</strain>
    </source>
</reference>
<dbReference type="AlphaFoldDB" id="A0A3M6VAQ2"/>
<keyword evidence="2" id="KW-1185">Reference proteome</keyword>
<dbReference type="VEuPathDB" id="FungiDB:DD237_002990"/>